<dbReference type="Proteomes" id="UP001178508">
    <property type="component" value="Chromosome 4"/>
</dbReference>
<evidence type="ECO:0000313" key="1">
    <source>
        <dbReference type="EMBL" id="CAJ1055013.1"/>
    </source>
</evidence>
<evidence type="ECO:0000313" key="2">
    <source>
        <dbReference type="Proteomes" id="UP001178508"/>
    </source>
</evidence>
<dbReference type="EMBL" id="OY660867">
    <property type="protein sequence ID" value="CAJ1055013.1"/>
    <property type="molecule type" value="Genomic_DNA"/>
</dbReference>
<protein>
    <submittedName>
        <fullName evidence="1">Uncharacterized protein</fullName>
    </submittedName>
</protein>
<name>A0AAV1F2I8_XYRNO</name>
<sequence length="56" mass="6116">LQHQSQCRHLLYLQNEEASAVEITSQFGLSTPRSLISCAVTSEGTRRATITQALGL</sequence>
<dbReference type="AlphaFoldDB" id="A0AAV1F2I8"/>
<organism evidence="1 2">
    <name type="scientific">Xyrichtys novacula</name>
    <name type="common">Pearly razorfish</name>
    <name type="synonym">Hemipteronotus novacula</name>
    <dbReference type="NCBI Taxonomy" id="13765"/>
    <lineage>
        <taxon>Eukaryota</taxon>
        <taxon>Metazoa</taxon>
        <taxon>Chordata</taxon>
        <taxon>Craniata</taxon>
        <taxon>Vertebrata</taxon>
        <taxon>Euteleostomi</taxon>
        <taxon>Actinopterygii</taxon>
        <taxon>Neopterygii</taxon>
        <taxon>Teleostei</taxon>
        <taxon>Neoteleostei</taxon>
        <taxon>Acanthomorphata</taxon>
        <taxon>Eupercaria</taxon>
        <taxon>Labriformes</taxon>
        <taxon>Labridae</taxon>
        <taxon>Xyrichtys</taxon>
    </lineage>
</organism>
<gene>
    <name evidence="1" type="ORF">XNOV1_A041765</name>
</gene>
<reference evidence="1" key="1">
    <citation type="submission" date="2023-08" db="EMBL/GenBank/DDBJ databases">
        <authorList>
            <person name="Alioto T."/>
            <person name="Alioto T."/>
            <person name="Gomez Garrido J."/>
        </authorList>
    </citation>
    <scope>NUCLEOTIDE SEQUENCE</scope>
</reference>
<keyword evidence="2" id="KW-1185">Reference proteome</keyword>
<feature type="non-terminal residue" evidence="1">
    <location>
        <position position="1"/>
    </location>
</feature>
<accession>A0AAV1F2I8</accession>
<proteinExistence type="predicted"/>